<comment type="similarity">
    <text evidence="1 7">Belongs to the RecO family.</text>
</comment>
<evidence type="ECO:0000256" key="5">
    <source>
        <dbReference type="ARBA" id="ARBA00023204"/>
    </source>
</evidence>
<proteinExistence type="inferred from homology"/>
<dbReference type="InterPro" id="IPR003717">
    <property type="entry name" value="RecO"/>
</dbReference>
<dbReference type="HAMAP" id="MF_00201">
    <property type="entry name" value="RecO"/>
    <property type="match status" value="1"/>
</dbReference>
<comment type="function">
    <text evidence="7">Involved in DNA repair and RecF pathway recombination.</text>
</comment>
<dbReference type="GO" id="GO:0006302">
    <property type="term" value="P:double-strand break repair"/>
    <property type="evidence" value="ECO:0007669"/>
    <property type="project" value="TreeGrafter"/>
</dbReference>
<evidence type="ECO:0000259" key="8">
    <source>
        <dbReference type="Pfam" id="PF11967"/>
    </source>
</evidence>
<dbReference type="SUPFAM" id="SSF50249">
    <property type="entry name" value="Nucleic acid-binding proteins"/>
    <property type="match status" value="1"/>
</dbReference>
<reference evidence="9" key="1">
    <citation type="submission" date="2024-06" db="EMBL/GenBank/DDBJ databases">
        <authorList>
            <person name="Fan A."/>
            <person name="Zhang F.Y."/>
            <person name="Zhang L."/>
        </authorList>
    </citation>
    <scope>NUCLEOTIDE SEQUENCE</scope>
    <source>
        <strain evidence="9">Y61</strain>
    </source>
</reference>
<dbReference type="GO" id="GO:0043590">
    <property type="term" value="C:bacterial nucleoid"/>
    <property type="evidence" value="ECO:0007669"/>
    <property type="project" value="TreeGrafter"/>
</dbReference>
<keyword evidence="3 7" id="KW-0227">DNA damage</keyword>
<dbReference type="SUPFAM" id="SSF57863">
    <property type="entry name" value="ArfGap/RecO-like zinc finger"/>
    <property type="match status" value="1"/>
</dbReference>
<accession>A0AAU8IE80</accession>
<keyword evidence="4 7" id="KW-0233">DNA recombination</keyword>
<evidence type="ECO:0000256" key="1">
    <source>
        <dbReference type="ARBA" id="ARBA00007452"/>
    </source>
</evidence>
<evidence type="ECO:0000313" key="9">
    <source>
        <dbReference type="EMBL" id="XCJ16532.1"/>
    </source>
</evidence>
<dbReference type="RefSeq" id="WP_353948013.1">
    <property type="nucleotide sequence ID" value="NZ_CP159510.1"/>
</dbReference>
<name>A0AAU8IE80_9BACL</name>
<organism evidence="9">
    <name type="scientific">Sporolactobacillus sp. Y61</name>
    <dbReference type="NCBI Taxonomy" id="3160863"/>
    <lineage>
        <taxon>Bacteria</taxon>
        <taxon>Bacillati</taxon>
        <taxon>Bacillota</taxon>
        <taxon>Bacilli</taxon>
        <taxon>Bacillales</taxon>
        <taxon>Sporolactobacillaceae</taxon>
        <taxon>Sporolactobacillus</taxon>
    </lineage>
</organism>
<protein>
    <recommendedName>
        <fullName evidence="2 7">DNA repair protein RecO</fullName>
    </recommendedName>
    <alternativeName>
        <fullName evidence="6 7">Recombination protein O</fullName>
    </alternativeName>
</protein>
<dbReference type="InterPro" id="IPR042242">
    <property type="entry name" value="RecO_C"/>
</dbReference>
<feature type="domain" description="DNA replication/recombination mediator RecO N-terminal" evidence="8">
    <location>
        <begin position="2"/>
        <end position="77"/>
    </location>
</feature>
<dbReference type="Pfam" id="PF02565">
    <property type="entry name" value="RecO_C"/>
    <property type="match status" value="1"/>
</dbReference>
<dbReference type="NCBIfam" id="TIGR00613">
    <property type="entry name" value="reco"/>
    <property type="match status" value="1"/>
</dbReference>
<evidence type="ECO:0000256" key="2">
    <source>
        <dbReference type="ARBA" id="ARBA00021310"/>
    </source>
</evidence>
<dbReference type="EMBL" id="CP159510">
    <property type="protein sequence ID" value="XCJ16532.1"/>
    <property type="molecule type" value="Genomic_DNA"/>
</dbReference>
<dbReference type="GO" id="GO:0006310">
    <property type="term" value="P:DNA recombination"/>
    <property type="evidence" value="ECO:0007669"/>
    <property type="project" value="UniProtKB-UniRule"/>
</dbReference>
<evidence type="ECO:0000256" key="4">
    <source>
        <dbReference type="ARBA" id="ARBA00023172"/>
    </source>
</evidence>
<dbReference type="InterPro" id="IPR037278">
    <property type="entry name" value="ARFGAP/RecO"/>
</dbReference>
<dbReference type="PANTHER" id="PTHR33991">
    <property type="entry name" value="DNA REPAIR PROTEIN RECO"/>
    <property type="match status" value="1"/>
</dbReference>
<evidence type="ECO:0000256" key="7">
    <source>
        <dbReference type="HAMAP-Rule" id="MF_00201"/>
    </source>
</evidence>
<evidence type="ECO:0000256" key="3">
    <source>
        <dbReference type="ARBA" id="ARBA00022763"/>
    </source>
</evidence>
<dbReference type="Gene3D" id="1.20.1440.120">
    <property type="entry name" value="Recombination protein O, C-terminal domain"/>
    <property type="match status" value="1"/>
</dbReference>
<dbReference type="InterPro" id="IPR012340">
    <property type="entry name" value="NA-bd_OB-fold"/>
</dbReference>
<keyword evidence="5 7" id="KW-0234">DNA repair</keyword>
<dbReference type="InterPro" id="IPR022572">
    <property type="entry name" value="DNA_rep/recomb_RecO_N"/>
</dbReference>
<dbReference type="Pfam" id="PF11967">
    <property type="entry name" value="RecO_N"/>
    <property type="match status" value="1"/>
</dbReference>
<gene>
    <name evidence="7 9" type="primary">recO</name>
    <name evidence="9" type="ORF">ABNN70_12860</name>
</gene>
<dbReference type="Gene3D" id="2.40.50.140">
    <property type="entry name" value="Nucleic acid-binding proteins"/>
    <property type="match status" value="1"/>
</dbReference>
<evidence type="ECO:0000256" key="6">
    <source>
        <dbReference type="ARBA" id="ARBA00033409"/>
    </source>
</evidence>
<dbReference type="PANTHER" id="PTHR33991:SF1">
    <property type="entry name" value="DNA REPAIR PROTEIN RECO"/>
    <property type="match status" value="1"/>
</dbReference>
<dbReference type="AlphaFoldDB" id="A0AAU8IE80"/>
<sequence length="254" mass="28192">MAKAKGIVIRTTDYGESNKILTLYTADFGKIGLMARGARKPRSTLSGVSHVLFYGMCLFNRGRGLGSLYQAESIHTFRGIMADIRSTAYAALILELLDRLTEDNKPFPGLYRLLRDTLVKIDKGTDAAVLAAIFSIKLMRIAGIDPQVDHCLRCGEKKKSYRFSISGGGFLCPDCAQSDPYAIPMTLRASTLISLFKRIPLERIGTVSVKPDTIREIEALIAAYYEQNAGIKLRSRRFIEQLSHFKADNKSSSQ</sequence>